<proteinExistence type="predicted"/>
<dbReference type="AlphaFoldDB" id="A0A5E6TR02"/>
<reference evidence="1 3" key="2">
    <citation type="submission" date="2024-03" db="EMBL/GenBank/DDBJ databases">
        <authorList>
            <person name="Alaster D. Moffat"/>
            <person name="Govind Chandra"/>
            <person name="Andrew W. Truman"/>
        </authorList>
    </citation>
    <scope>NUCLEOTIDE SEQUENCE [LARGE SCALE GENOMIC DNA]</scope>
    <source>
        <strain evidence="1">PS652</strain>
    </source>
</reference>
<gene>
    <name evidence="1" type="ORF">PS652_02717</name>
    <name evidence="2" type="ORF">PS652_03012</name>
</gene>
<accession>A0A5E6TR02</accession>
<dbReference type="EMBL" id="OZ024668">
    <property type="protein sequence ID" value="CAK9889884.1"/>
    <property type="molecule type" value="Genomic_DNA"/>
</dbReference>
<evidence type="ECO:0000313" key="1">
    <source>
        <dbReference type="EMBL" id="CAK9889884.1"/>
    </source>
</evidence>
<evidence type="ECO:0000313" key="3">
    <source>
        <dbReference type="Proteomes" id="UP000326595"/>
    </source>
</evidence>
<protein>
    <submittedName>
        <fullName evidence="2">Uncharacterized protein</fullName>
    </submittedName>
</protein>
<dbReference type="RefSeq" id="WP_038995838.1">
    <property type="nucleotide sequence ID" value="NZ_OZ024668.1"/>
</dbReference>
<name>A0A5E6TR02_PSEFL</name>
<organism evidence="2">
    <name type="scientific">Pseudomonas fluorescens</name>
    <dbReference type="NCBI Taxonomy" id="294"/>
    <lineage>
        <taxon>Bacteria</taxon>
        <taxon>Pseudomonadati</taxon>
        <taxon>Pseudomonadota</taxon>
        <taxon>Gammaproteobacteria</taxon>
        <taxon>Pseudomonadales</taxon>
        <taxon>Pseudomonadaceae</taxon>
        <taxon>Pseudomonas</taxon>
    </lineage>
</organism>
<sequence length="93" mass="10380" precursor="true">MNEVNRERLSLYRTGDPIALYGCFPAELGIMETQSGEVRSIDWKAGIVKIYCGADDECRTLVIAAITAVSVHPSECCQTTAHQLREELSREFD</sequence>
<dbReference type="Proteomes" id="UP000326595">
    <property type="component" value="Chromosome"/>
</dbReference>
<evidence type="ECO:0000313" key="2">
    <source>
        <dbReference type="EMBL" id="VVM95526.1"/>
    </source>
</evidence>
<reference evidence="2" key="1">
    <citation type="submission" date="2019-09" db="EMBL/GenBank/DDBJ databases">
        <authorList>
            <person name="Chandra G."/>
            <person name="Truman W A."/>
        </authorList>
    </citation>
    <scope>NUCLEOTIDE SEQUENCE [LARGE SCALE GENOMIC DNA]</scope>
    <source>
        <strain evidence="2">PS652</strain>
    </source>
</reference>
<dbReference type="EMBL" id="CABVHG010000017">
    <property type="protein sequence ID" value="VVM95526.1"/>
    <property type="molecule type" value="Genomic_DNA"/>
</dbReference>